<reference evidence="1" key="1">
    <citation type="submission" date="2023-05" db="EMBL/GenBank/DDBJ databases">
        <authorList>
            <person name="Zhang X."/>
        </authorList>
    </citation>
    <scope>NUCLEOTIDE SEQUENCE</scope>
    <source>
        <strain evidence="1">BD1B2-1</strain>
    </source>
</reference>
<dbReference type="Proteomes" id="UP001232063">
    <property type="component" value="Unassembled WGS sequence"/>
</dbReference>
<organism evidence="1 2">
    <name type="scientific">Xanthocytophaga agilis</name>
    <dbReference type="NCBI Taxonomy" id="3048010"/>
    <lineage>
        <taxon>Bacteria</taxon>
        <taxon>Pseudomonadati</taxon>
        <taxon>Bacteroidota</taxon>
        <taxon>Cytophagia</taxon>
        <taxon>Cytophagales</taxon>
        <taxon>Rhodocytophagaceae</taxon>
        <taxon>Xanthocytophaga</taxon>
    </lineage>
</organism>
<protein>
    <submittedName>
        <fullName evidence="1">Uncharacterized protein</fullName>
    </submittedName>
</protein>
<evidence type="ECO:0000313" key="1">
    <source>
        <dbReference type="EMBL" id="MDJ1501603.1"/>
    </source>
</evidence>
<dbReference type="RefSeq" id="WP_314511112.1">
    <property type="nucleotide sequence ID" value="NZ_JASJOU010000003.1"/>
</dbReference>
<gene>
    <name evidence="1" type="ORF">QNI22_13130</name>
</gene>
<comment type="caution">
    <text evidence="1">The sequence shown here is derived from an EMBL/GenBank/DDBJ whole genome shotgun (WGS) entry which is preliminary data.</text>
</comment>
<evidence type="ECO:0000313" key="2">
    <source>
        <dbReference type="Proteomes" id="UP001232063"/>
    </source>
</evidence>
<proteinExistence type="predicted"/>
<keyword evidence="2" id="KW-1185">Reference proteome</keyword>
<name>A0AAE3UGI4_9BACT</name>
<sequence>MFENEIDKIAKQLQLFLLSDTLRPLFCSYLQYQIEYNSIVQGQQTSLSVERRLDIERQLHTIKPILQHALLQVDLTAAKSSVISSLSDWPDLHLIALWQLFKEVTP</sequence>
<accession>A0AAE3UGI4</accession>
<dbReference type="AlphaFoldDB" id="A0AAE3UGI4"/>
<dbReference type="EMBL" id="JASJOU010000003">
    <property type="protein sequence ID" value="MDJ1501603.1"/>
    <property type="molecule type" value="Genomic_DNA"/>
</dbReference>